<dbReference type="SUPFAM" id="SSF48371">
    <property type="entry name" value="ARM repeat"/>
    <property type="match status" value="1"/>
</dbReference>
<sequence>MANARTRAGSNLLLDEYWESGDDRFVDEVLSLTAGKKLKSLAERWLKDSRPFARRTLLAYIADGCDRPHHRPLVKSLFKLAEKAHDDELLGHFMVAFDRLVQRKLVEKSRYDGSSQQSRKVRVLVGTGNHPAHFGGRNDSAPHFSKATRNYLRRRVLRYFRDVGRKDPVRYGKAIRKALVLYRDDHLDKPERLLDAWSLLHVLYHGAAALDRLPDGIRVAKDHSLAELAPAPLWPEAWQGCFEDVLALVTSAKGRTVRVFAVELLKAGYARELGALTMARLRPLIANPNEEVQIFAADLLRTAEGISSLTVAEWLELLQIDNPTALGFLCEAIKKHVSPARLTLDQCVDLACSPVAPVAELGLDWAMTKKAAGIKAIEATLRLATARAPRVREAAAKWVVSILSTAKEARMTHVRDLVDARYDDVRREALQLFERDVRFKDDPALWSALSESPYDDVRAFLLAHLVQREKALGPATLERIWATTILAVHRGSKQKRTALSQIAARIVEHPAEAEPLVGLLGYALRSVRPPERRAALAAVSRAAFQAPALRSAIGRKLPELSLFQEERA</sequence>
<keyword evidence="2" id="KW-1185">Reference proteome</keyword>
<name>A0A4U1J8C2_9BACT</name>
<comment type="caution">
    <text evidence="1">The sequence shown here is derived from an EMBL/GenBank/DDBJ whole genome shotgun (WGS) entry which is preliminary data.</text>
</comment>
<accession>A0A4U1J8C2</accession>
<proteinExistence type="predicted"/>
<organism evidence="1 2">
    <name type="scientific">Polyangium fumosum</name>
    <dbReference type="NCBI Taxonomy" id="889272"/>
    <lineage>
        <taxon>Bacteria</taxon>
        <taxon>Pseudomonadati</taxon>
        <taxon>Myxococcota</taxon>
        <taxon>Polyangia</taxon>
        <taxon>Polyangiales</taxon>
        <taxon>Polyangiaceae</taxon>
        <taxon>Polyangium</taxon>
    </lineage>
</organism>
<dbReference type="Proteomes" id="UP000309215">
    <property type="component" value="Unassembled WGS sequence"/>
</dbReference>
<dbReference type="InterPro" id="IPR016024">
    <property type="entry name" value="ARM-type_fold"/>
</dbReference>
<dbReference type="AlphaFoldDB" id="A0A4U1J8C2"/>
<dbReference type="OrthoDB" id="274195at2"/>
<dbReference type="EMBL" id="SSMQ01000028">
    <property type="protein sequence ID" value="TKD03477.1"/>
    <property type="molecule type" value="Genomic_DNA"/>
</dbReference>
<evidence type="ECO:0000313" key="1">
    <source>
        <dbReference type="EMBL" id="TKD03477.1"/>
    </source>
</evidence>
<evidence type="ECO:0000313" key="2">
    <source>
        <dbReference type="Proteomes" id="UP000309215"/>
    </source>
</evidence>
<dbReference type="RefSeq" id="WP_136931597.1">
    <property type="nucleotide sequence ID" value="NZ_SSMQ01000028.1"/>
</dbReference>
<gene>
    <name evidence="1" type="ORF">E8A74_25045</name>
</gene>
<protein>
    <submittedName>
        <fullName evidence="1">Uncharacterized protein</fullName>
    </submittedName>
</protein>
<reference evidence="1 2" key="1">
    <citation type="submission" date="2019-04" db="EMBL/GenBank/DDBJ databases">
        <authorList>
            <person name="Li Y."/>
            <person name="Wang J."/>
        </authorList>
    </citation>
    <scope>NUCLEOTIDE SEQUENCE [LARGE SCALE GENOMIC DNA]</scope>
    <source>
        <strain evidence="1 2">DSM 14668</strain>
    </source>
</reference>